<comment type="caution">
    <text evidence="7">The sequence shown here is derived from an EMBL/GenBank/DDBJ whole genome shotgun (WGS) entry which is preliminary data.</text>
</comment>
<feature type="domain" description="Alcohol dehydrogenase-like N-terminal" evidence="6">
    <location>
        <begin position="46"/>
        <end position="117"/>
    </location>
</feature>
<proteinExistence type="inferred from homology"/>
<dbReference type="SUPFAM" id="SSF50129">
    <property type="entry name" value="GroES-like"/>
    <property type="match status" value="1"/>
</dbReference>
<dbReference type="InterPro" id="IPR013154">
    <property type="entry name" value="ADH-like_N"/>
</dbReference>
<keyword evidence="3" id="KW-0479">Metal-binding</keyword>
<dbReference type="InterPro" id="IPR011032">
    <property type="entry name" value="GroES-like_sf"/>
</dbReference>
<organism evidence="7 8">
    <name type="scientific">Artemia franciscana</name>
    <name type="common">Brine shrimp</name>
    <name type="synonym">Artemia sanfranciscana</name>
    <dbReference type="NCBI Taxonomy" id="6661"/>
    <lineage>
        <taxon>Eukaryota</taxon>
        <taxon>Metazoa</taxon>
        <taxon>Ecdysozoa</taxon>
        <taxon>Arthropoda</taxon>
        <taxon>Crustacea</taxon>
        <taxon>Branchiopoda</taxon>
        <taxon>Anostraca</taxon>
        <taxon>Artemiidae</taxon>
        <taxon>Artemia</taxon>
    </lineage>
</organism>
<dbReference type="EMBL" id="JAVRJZ010000011">
    <property type="protein sequence ID" value="KAK2716594.1"/>
    <property type="molecule type" value="Genomic_DNA"/>
</dbReference>
<evidence type="ECO:0000256" key="4">
    <source>
        <dbReference type="ARBA" id="ARBA00022833"/>
    </source>
</evidence>
<dbReference type="Gene3D" id="3.90.180.10">
    <property type="entry name" value="Medium-chain alcohol dehydrogenases, catalytic domain"/>
    <property type="match status" value="2"/>
</dbReference>
<sequence>MSYICCQERSKILLLLNRSNLEKDIGANEEGQSKLQETRPIPEPLDNEVLIQIQSTGICGSDIHYWHRGTTGRFTVKDPMVLGHESSGEKVAIEPGIPCKLCHLCRSGKYNLCEEVNLALLSTPTQGMDNLCVELRHLYCHR</sequence>
<protein>
    <recommendedName>
        <fullName evidence="6">Alcohol dehydrogenase-like N-terminal domain-containing protein</fullName>
    </recommendedName>
</protein>
<dbReference type="PANTHER" id="PTHR43161:SF9">
    <property type="entry name" value="SORBITOL DEHYDROGENASE"/>
    <property type="match status" value="1"/>
</dbReference>
<accession>A0AA88L8D0</accession>
<evidence type="ECO:0000256" key="2">
    <source>
        <dbReference type="ARBA" id="ARBA00008072"/>
    </source>
</evidence>
<comment type="similarity">
    <text evidence="2">Belongs to the zinc-containing alcohol dehydrogenase family.</text>
</comment>
<keyword evidence="5" id="KW-0560">Oxidoreductase</keyword>
<name>A0AA88L8D0_ARTSF</name>
<keyword evidence="8" id="KW-1185">Reference proteome</keyword>
<evidence type="ECO:0000313" key="7">
    <source>
        <dbReference type="EMBL" id="KAK2716594.1"/>
    </source>
</evidence>
<reference evidence="7" key="1">
    <citation type="submission" date="2023-07" db="EMBL/GenBank/DDBJ databases">
        <title>Chromosome-level genome assembly of Artemia franciscana.</title>
        <authorList>
            <person name="Jo E."/>
        </authorList>
    </citation>
    <scope>NUCLEOTIDE SEQUENCE</scope>
    <source>
        <tissue evidence="7">Whole body</tissue>
    </source>
</reference>
<keyword evidence="4" id="KW-0862">Zinc</keyword>
<dbReference type="GO" id="GO:0046872">
    <property type="term" value="F:metal ion binding"/>
    <property type="evidence" value="ECO:0007669"/>
    <property type="project" value="UniProtKB-KW"/>
</dbReference>
<evidence type="ECO:0000256" key="5">
    <source>
        <dbReference type="ARBA" id="ARBA00023002"/>
    </source>
</evidence>
<comment type="cofactor">
    <cofactor evidence="1">
        <name>Zn(2+)</name>
        <dbReference type="ChEBI" id="CHEBI:29105"/>
    </cofactor>
</comment>
<evidence type="ECO:0000256" key="1">
    <source>
        <dbReference type="ARBA" id="ARBA00001947"/>
    </source>
</evidence>
<evidence type="ECO:0000313" key="8">
    <source>
        <dbReference type="Proteomes" id="UP001187531"/>
    </source>
</evidence>
<gene>
    <name evidence="7" type="ORF">QYM36_006918</name>
</gene>
<dbReference type="GO" id="GO:0003939">
    <property type="term" value="F:L-iditol 2-dehydrogenase (NAD+) activity"/>
    <property type="evidence" value="ECO:0007669"/>
    <property type="project" value="TreeGrafter"/>
</dbReference>
<evidence type="ECO:0000256" key="3">
    <source>
        <dbReference type="ARBA" id="ARBA00022723"/>
    </source>
</evidence>
<dbReference type="PANTHER" id="PTHR43161">
    <property type="entry name" value="SORBITOL DEHYDROGENASE"/>
    <property type="match status" value="1"/>
</dbReference>
<dbReference type="Pfam" id="PF08240">
    <property type="entry name" value="ADH_N"/>
    <property type="match status" value="1"/>
</dbReference>
<dbReference type="AlphaFoldDB" id="A0AA88L8D0"/>
<dbReference type="GO" id="GO:0006062">
    <property type="term" value="P:sorbitol catabolic process"/>
    <property type="evidence" value="ECO:0007669"/>
    <property type="project" value="TreeGrafter"/>
</dbReference>
<dbReference type="Proteomes" id="UP001187531">
    <property type="component" value="Unassembled WGS sequence"/>
</dbReference>
<evidence type="ECO:0000259" key="6">
    <source>
        <dbReference type="Pfam" id="PF08240"/>
    </source>
</evidence>